<dbReference type="GO" id="GO:0003677">
    <property type="term" value="F:DNA binding"/>
    <property type="evidence" value="ECO:0007669"/>
    <property type="project" value="UniProtKB-UniRule"/>
</dbReference>
<dbReference type="PROSITE" id="PS50977">
    <property type="entry name" value="HTH_TETR_2"/>
    <property type="match status" value="1"/>
</dbReference>
<evidence type="ECO:0000256" key="1">
    <source>
        <dbReference type="ARBA" id="ARBA00023125"/>
    </source>
</evidence>
<reference evidence="4" key="1">
    <citation type="journal article" date="2014" name="Int. J. Syst. Evol. Microbiol.">
        <title>Complete genome sequence of Corynebacterium casei LMG S-19264T (=DSM 44701T), isolated from a smear-ripened cheese.</title>
        <authorList>
            <consortium name="US DOE Joint Genome Institute (JGI-PGF)"/>
            <person name="Walter F."/>
            <person name="Albersmeier A."/>
            <person name="Kalinowski J."/>
            <person name="Ruckert C."/>
        </authorList>
    </citation>
    <scope>NUCLEOTIDE SEQUENCE</scope>
    <source>
        <strain evidence="4">CGMCC 4.7679</strain>
    </source>
</reference>
<dbReference type="AlphaFoldDB" id="A0A8H9MBN4"/>
<sequence>MGRPPEPERRAGTLAAATDYVLARGLAGLSLRPLAAALGTSTRMLQYDFGSKENLVAEILAEIRRREAVLLADAIGEVGDAPADLVRGVWAWLTAPEREQFLKLFFEVYVDAVNHPDRYPQGGRAMVTDWLNPLSTALGGDGKATLTIAVVRGLLLDRFLTGDEHRTDEALEQFAASLR</sequence>
<evidence type="ECO:0000313" key="5">
    <source>
        <dbReference type="Proteomes" id="UP000658656"/>
    </source>
</evidence>
<keyword evidence="5" id="KW-1185">Reference proteome</keyword>
<dbReference type="Pfam" id="PF00440">
    <property type="entry name" value="TetR_N"/>
    <property type="match status" value="1"/>
</dbReference>
<dbReference type="InterPro" id="IPR001647">
    <property type="entry name" value="HTH_TetR"/>
</dbReference>
<name>A0A8H9MBN4_9PSEU</name>
<evidence type="ECO:0000256" key="2">
    <source>
        <dbReference type="PROSITE-ProRule" id="PRU00335"/>
    </source>
</evidence>
<keyword evidence="1 2" id="KW-0238">DNA-binding</keyword>
<evidence type="ECO:0000313" key="4">
    <source>
        <dbReference type="EMBL" id="GHF47001.1"/>
    </source>
</evidence>
<proteinExistence type="predicted"/>
<organism evidence="4 5">
    <name type="scientific">Amycolatopsis bartoniae</name>
    <dbReference type="NCBI Taxonomy" id="941986"/>
    <lineage>
        <taxon>Bacteria</taxon>
        <taxon>Bacillati</taxon>
        <taxon>Actinomycetota</taxon>
        <taxon>Actinomycetes</taxon>
        <taxon>Pseudonocardiales</taxon>
        <taxon>Pseudonocardiaceae</taxon>
        <taxon>Amycolatopsis</taxon>
    </lineage>
</organism>
<accession>A0A8H9MBN4</accession>
<dbReference type="Proteomes" id="UP000658656">
    <property type="component" value="Unassembled WGS sequence"/>
</dbReference>
<evidence type="ECO:0000259" key="3">
    <source>
        <dbReference type="PROSITE" id="PS50977"/>
    </source>
</evidence>
<dbReference type="InterPro" id="IPR009057">
    <property type="entry name" value="Homeodomain-like_sf"/>
</dbReference>
<dbReference type="SUPFAM" id="SSF46689">
    <property type="entry name" value="Homeodomain-like"/>
    <property type="match status" value="1"/>
</dbReference>
<protein>
    <submittedName>
        <fullName evidence="4">TetR family transcriptional regulator</fullName>
    </submittedName>
</protein>
<feature type="DNA-binding region" description="H-T-H motif" evidence="2">
    <location>
        <begin position="30"/>
        <end position="49"/>
    </location>
</feature>
<dbReference type="EMBL" id="BNAV01000002">
    <property type="protein sequence ID" value="GHF47001.1"/>
    <property type="molecule type" value="Genomic_DNA"/>
</dbReference>
<reference evidence="4" key="2">
    <citation type="submission" date="2020-09" db="EMBL/GenBank/DDBJ databases">
        <authorList>
            <person name="Sun Q."/>
            <person name="Zhou Y."/>
        </authorList>
    </citation>
    <scope>NUCLEOTIDE SEQUENCE</scope>
    <source>
        <strain evidence="4">CGMCC 4.7679</strain>
    </source>
</reference>
<dbReference type="RefSeq" id="WP_183176508.1">
    <property type="nucleotide sequence ID" value="NZ_BNAV01000002.1"/>
</dbReference>
<gene>
    <name evidence="4" type="ORF">GCM10017566_20160</name>
</gene>
<dbReference type="Gene3D" id="1.10.357.10">
    <property type="entry name" value="Tetracycline Repressor, domain 2"/>
    <property type="match status" value="1"/>
</dbReference>
<feature type="domain" description="HTH tetR-type" evidence="3">
    <location>
        <begin position="7"/>
        <end position="67"/>
    </location>
</feature>
<comment type="caution">
    <text evidence="4">The sequence shown here is derived from an EMBL/GenBank/DDBJ whole genome shotgun (WGS) entry which is preliminary data.</text>
</comment>